<feature type="compositionally biased region" description="Low complexity" evidence="1">
    <location>
        <begin position="23"/>
        <end position="45"/>
    </location>
</feature>
<gene>
    <name evidence="2" type="ORF">DCHRY22_LOCUS2835</name>
</gene>
<feature type="compositionally biased region" description="Basic residues" evidence="1">
    <location>
        <begin position="122"/>
        <end position="135"/>
    </location>
</feature>
<dbReference type="EMBL" id="CAKASE010000046">
    <property type="protein sequence ID" value="CAG9561302.1"/>
    <property type="molecule type" value="Genomic_DNA"/>
</dbReference>
<reference evidence="2" key="1">
    <citation type="submission" date="2021-09" db="EMBL/GenBank/DDBJ databases">
        <authorList>
            <person name="Martin H S."/>
        </authorList>
    </citation>
    <scope>NUCLEOTIDE SEQUENCE</scope>
</reference>
<feature type="compositionally biased region" description="Low complexity" evidence="1">
    <location>
        <begin position="165"/>
        <end position="178"/>
    </location>
</feature>
<dbReference type="AlphaFoldDB" id="A0A8J2QI89"/>
<dbReference type="Proteomes" id="UP000789524">
    <property type="component" value="Unassembled WGS sequence"/>
</dbReference>
<feature type="region of interest" description="Disordered" evidence="1">
    <location>
        <begin position="16"/>
        <end position="45"/>
    </location>
</feature>
<evidence type="ECO:0000256" key="1">
    <source>
        <dbReference type="SAM" id="MobiDB-lite"/>
    </source>
</evidence>
<name>A0A8J2QI89_9NEOP</name>
<comment type="caution">
    <text evidence="2">The sequence shown here is derived from an EMBL/GenBank/DDBJ whole genome shotgun (WGS) entry which is preliminary data.</text>
</comment>
<evidence type="ECO:0000313" key="2">
    <source>
        <dbReference type="EMBL" id="CAG9561302.1"/>
    </source>
</evidence>
<feature type="region of interest" description="Disordered" evidence="1">
    <location>
        <begin position="111"/>
        <end position="179"/>
    </location>
</feature>
<keyword evidence="3" id="KW-1185">Reference proteome</keyword>
<proteinExistence type="predicted"/>
<sequence>MERPTFMNRGTALIDLSGGSGVAGAQPARAAPRHATPAARRAARRTFPPNMAAAGSAQLTYRDVLAPSRPPCEDPHAQTYIPRKSGGRGAIGRGIAHANCFPAAGRLMRAGRAGAGGGSGARAHRPPSRSRARPARGRERDGDSSRSQRRLVNTNRPKSRDKYSTFTTRTHTAARPAPCDAHTRTRLANRSLAAAPLCYF</sequence>
<accession>A0A8J2QI89</accession>
<feature type="region of interest" description="Disordered" evidence="1">
    <location>
        <begin position="69"/>
        <end position="89"/>
    </location>
</feature>
<evidence type="ECO:0000313" key="3">
    <source>
        <dbReference type="Proteomes" id="UP000789524"/>
    </source>
</evidence>
<protein>
    <submittedName>
        <fullName evidence="2">(African queen) hypothetical protein</fullName>
    </submittedName>
</protein>
<feature type="compositionally biased region" description="Basic and acidic residues" evidence="1">
    <location>
        <begin position="136"/>
        <end position="146"/>
    </location>
</feature>
<organism evidence="2 3">
    <name type="scientific">Danaus chrysippus</name>
    <name type="common">African queen</name>
    <dbReference type="NCBI Taxonomy" id="151541"/>
    <lineage>
        <taxon>Eukaryota</taxon>
        <taxon>Metazoa</taxon>
        <taxon>Ecdysozoa</taxon>
        <taxon>Arthropoda</taxon>
        <taxon>Hexapoda</taxon>
        <taxon>Insecta</taxon>
        <taxon>Pterygota</taxon>
        <taxon>Neoptera</taxon>
        <taxon>Endopterygota</taxon>
        <taxon>Lepidoptera</taxon>
        <taxon>Glossata</taxon>
        <taxon>Ditrysia</taxon>
        <taxon>Papilionoidea</taxon>
        <taxon>Nymphalidae</taxon>
        <taxon>Danainae</taxon>
        <taxon>Danaini</taxon>
        <taxon>Danaina</taxon>
        <taxon>Danaus</taxon>
        <taxon>Anosia</taxon>
    </lineage>
</organism>